<gene>
    <name evidence="1" type="ORF">AD1_088</name>
</gene>
<dbReference type="EMBL" id="MH460463">
    <property type="protein sequence ID" value="AXG67132.1"/>
    <property type="molecule type" value="Genomic_DNA"/>
</dbReference>
<reference evidence="1 2" key="1">
    <citation type="journal article" date="2018" name="Front. Microbiol.">
        <title>Jumbo Bacteriophages Are Represented Within an Increasing Diversity of Environmental Viruses Infecting the Emerging Phytopathogen, Dickeya solani.</title>
        <authorList>
            <person name="Day A.W."/>
            <person name="Ahn J."/>
            <person name="Salmond G.P.C."/>
        </authorList>
    </citation>
    <scope>NUCLEOTIDE SEQUENCE [LARGE SCALE GENOMIC DNA]</scope>
</reference>
<accession>A0A384ZY13</accession>
<keyword evidence="2" id="KW-1185">Reference proteome</keyword>
<organism evidence="1 2">
    <name type="scientific">Dickeya phage vB_DsoM_AD1</name>
    <dbReference type="NCBI Taxonomy" id="2283029"/>
    <lineage>
        <taxon>Viruses</taxon>
        <taxon>Duplodnaviria</taxon>
        <taxon>Heunggongvirae</taxon>
        <taxon>Uroviricota</taxon>
        <taxon>Caudoviricetes</taxon>
        <taxon>Alexandravirus</taxon>
        <taxon>Alexandravirus AD1</taxon>
    </lineage>
</organism>
<proteinExistence type="predicted"/>
<dbReference type="Proteomes" id="UP000262440">
    <property type="component" value="Segment"/>
</dbReference>
<sequence length="164" mass="17910">MPVSSYYISGFSAGVYRVFGGSSSGVMYNLRYRYAANQQSVSEVKQVAQHDSTEYSVTKFMDMSFAQNTSVLLEWAKELYGSGRWNTPVRSTGTPLVPTASASLTGESSISLAKGIIGVSFPDRLVVIHIKADEDFSFPAGAPRASIQGTINQIQLHDKDRWAL</sequence>
<protein>
    <submittedName>
        <fullName evidence="1">Uncharacterized protein</fullName>
    </submittedName>
</protein>
<name>A0A384ZY13_9CAUD</name>
<evidence type="ECO:0000313" key="2">
    <source>
        <dbReference type="Proteomes" id="UP000262440"/>
    </source>
</evidence>
<evidence type="ECO:0000313" key="1">
    <source>
        <dbReference type="EMBL" id="AXG67132.1"/>
    </source>
</evidence>